<evidence type="ECO:0000256" key="4">
    <source>
        <dbReference type="ARBA" id="ARBA00022617"/>
    </source>
</evidence>
<dbReference type="PROSITE" id="PS51003">
    <property type="entry name" value="CYTB_CTER"/>
    <property type="match status" value="1"/>
</dbReference>
<dbReference type="EMBL" id="MW924652">
    <property type="protein sequence ID" value="QXQ00330.1"/>
    <property type="molecule type" value="Genomic_DNA"/>
</dbReference>
<dbReference type="GO" id="GO:0046872">
    <property type="term" value="F:metal ion binding"/>
    <property type="evidence" value="ECO:0007669"/>
    <property type="project" value="UniProtKB-UniRule"/>
</dbReference>
<accession>A0A8F6D6D9</accession>
<feature type="domain" description="Cytochrome b/b6 N-terminal region profile" evidence="18">
    <location>
        <begin position="1"/>
        <end position="210"/>
    </location>
</feature>
<keyword evidence="9 17" id="KW-0249">Electron transport</keyword>
<dbReference type="InterPro" id="IPR027387">
    <property type="entry name" value="Cytb/b6-like_sf"/>
</dbReference>
<dbReference type="PANTHER" id="PTHR19271:SF16">
    <property type="entry name" value="CYTOCHROME B"/>
    <property type="match status" value="1"/>
</dbReference>
<name>A0A8F6D6D9_9PEZI</name>
<dbReference type="GO" id="GO:0016491">
    <property type="term" value="F:oxidoreductase activity"/>
    <property type="evidence" value="ECO:0007669"/>
    <property type="project" value="UniProtKB-UniRule"/>
</dbReference>
<dbReference type="Pfam" id="PF00032">
    <property type="entry name" value="Cytochrom_B_C"/>
    <property type="match status" value="1"/>
</dbReference>
<evidence type="ECO:0000256" key="12">
    <source>
        <dbReference type="ARBA" id="ARBA00023128"/>
    </source>
</evidence>
<evidence type="ECO:0000256" key="2">
    <source>
        <dbReference type="ARBA" id="ARBA00013531"/>
    </source>
</evidence>
<feature type="transmembrane region" description="Helical" evidence="17">
    <location>
        <begin position="179"/>
        <end position="201"/>
    </location>
</feature>
<comment type="function">
    <text evidence="17">Component of the ubiquinol-cytochrome c reductase complex (complex III or cytochrome b-c1 complex) that is part of the mitochondrial respiratory chain. The b-c1 complex mediates electron transfer from ubiquinol to cytochrome c. Contributes to the generation of a proton gradient across the mitochondrial membrane that is then used for ATP synthesis.</text>
</comment>
<dbReference type="GO" id="GO:0006122">
    <property type="term" value="P:mitochondrial electron transport, ubiquinol to cytochrome c"/>
    <property type="evidence" value="ECO:0007669"/>
    <property type="project" value="TreeGrafter"/>
</dbReference>
<keyword evidence="8" id="KW-0999">Mitochondrion inner membrane</keyword>
<protein>
    <recommendedName>
        <fullName evidence="2 17">Cytochrome b</fullName>
    </recommendedName>
</protein>
<feature type="binding site" description="axial binding residue" evidence="16">
    <location>
        <position position="197"/>
    </location>
    <ligand>
        <name>heme b</name>
        <dbReference type="ChEBI" id="CHEBI:60344"/>
        <label>b566</label>
    </ligand>
    <ligandPart>
        <name>Fe</name>
        <dbReference type="ChEBI" id="CHEBI:18248"/>
    </ligandPart>
</feature>
<dbReference type="InterPro" id="IPR048259">
    <property type="entry name" value="Cytochrome_b_N_euk/bac"/>
</dbReference>
<feature type="binding site" description="axial binding residue" evidence="16">
    <location>
        <position position="96"/>
    </location>
    <ligand>
        <name>heme b</name>
        <dbReference type="ChEBI" id="CHEBI:60344"/>
        <label>b566</label>
    </ligand>
    <ligandPart>
        <name>Fe</name>
        <dbReference type="ChEBI" id="CHEBI:18248"/>
    </ligandPart>
</feature>
<dbReference type="GO" id="GO:0005743">
    <property type="term" value="C:mitochondrial inner membrane"/>
    <property type="evidence" value="ECO:0007669"/>
    <property type="project" value="UniProtKB-SubCell"/>
</dbReference>
<evidence type="ECO:0000256" key="1">
    <source>
        <dbReference type="ARBA" id="ARBA00004448"/>
    </source>
</evidence>
<keyword evidence="11 16" id="KW-0408">Iron</keyword>
<dbReference type="CDD" id="cd00284">
    <property type="entry name" value="Cytochrome_b_N"/>
    <property type="match status" value="1"/>
</dbReference>
<feature type="transmembrane region" description="Helical" evidence="17">
    <location>
        <begin position="321"/>
        <end position="338"/>
    </location>
</feature>
<dbReference type="InterPro" id="IPR048260">
    <property type="entry name" value="Cytochrome_b_C_euk/bac"/>
</dbReference>
<dbReference type="SUPFAM" id="SSF81648">
    <property type="entry name" value="a domain/subunit of cytochrome bc1 complex (Ubiquinol-cytochrome c reductase)"/>
    <property type="match status" value="1"/>
</dbReference>
<dbReference type="PANTHER" id="PTHR19271">
    <property type="entry name" value="CYTOCHROME B"/>
    <property type="match status" value="1"/>
</dbReference>
<keyword evidence="4 16" id="KW-0349">Heme</keyword>
<dbReference type="GO" id="GO:0008121">
    <property type="term" value="F:quinol-cytochrome-c reductase activity"/>
    <property type="evidence" value="ECO:0007669"/>
    <property type="project" value="InterPro"/>
</dbReference>
<dbReference type="PIRSF" id="PIRSF038885">
    <property type="entry name" value="COB"/>
    <property type="match status" value="1"/>
</dbReference>
<evidence type="ECO:0000256" key="5">
    <source>
        <dbReference type="ARBA" id="ARBA00022660"/>
    </source>
</evidence>
<feature type="transmembrane region" description="Helical" evidence="17">
    <location>
        <begin position="28"/>
        <end position="55"/>
    </location>
</feature>
<dbReference type="InterPro" id="IPR005798">
    <property type="entry name" value="Cyt_b/b6_C"/>
</dbReference>
<feature type="transmembrane region" description="Helical" evidence="17">
    <location>
        <begin position="358"/>
        <end position="379"/>
    </location>
</feature>
<keyword evidence="6 17" id="KW-0812">Transmembrane</keyword>
<dbReference type="InterPro" id="IPR016174">
    <property type="entry name" value="Di-haem_cyt_TM"/>
</dbReference>
<evidence type="ECO:0000256" key="16">
    <source>
        <dbReference type="PIRSR" id="PIRSR038885-2"/>
    </source>
</evidence>
<feature type="domain" description="Cytochrome b/b6 C-terminal region profile" evidence="19">
    <location>
        <begin position="212"/>
        <end position="382"/>
    </location>
</feature>
<dbReference type="CDD" id="cd00290">
    <property type="entry name" value="cytochrome_b_C"/>
    <property type="match status" value="1"/>
</dbReference>
<dbReference type="Gene3D" id="1.20.810.10">
    <property type="entry name" value="Cytochrome Bc1 Complex, Chain C"/>
    <property type="match status" value="1"/>
</dbReference>
<feature type="transmembrane region" description="Helical" evidence="17">
    <location>
        <begin position="76"/>
        <end position="97"/>
    </location>
</feature>
<evidence type="ECO:0000259" key="19">
    <source>
        <dbReference type="PROSITE" id="PS51003"/>
    </source>
</evidence>
<geneLocation type="mitochondrion" evidence="20"/>
<comment type="cofactor">
    <cofactor evidence="16">
        <name>heme</name>
        <dbReference type="ChEBI" id="CHEBI:30413"/>
    </cofactor>
    <text evidence="16">Binds 2 heme groups non-covalently.</text>
</comment>
<keyword evidence="5 17" id="KW-0679">Respiratory chain</keyword>
<feature type="transmembrane region" description="Helical" evidence="17">
    <location>
        <begin position="222"/>
        <end position="248"/>
    </location>
</feature>
<keyword evidence="3 17" id="KW-0813">Transport</keyword>
<evidence type="ECO:0000256" key="11">
    <source>
        <dbReference type="ARBA" id="ARBA00023004"/>
    </source>
</evidence>
<organism evidence="20">
    <name type="scientific">Tuber brumale</name>
    <name type="common">winter truffle</name>
    <dbReference type="NCBI Taxonomy" id="60458"/>
    <lineage>
        <taxon>Eukaryota</taxon>
        <taxon>Fungi</taxon>
        <taxon>Dikarya</taxon>
        <taxon>Ascomycota</taxon>
        <taxon>Pezizomycotina</taxon>
        <taxon>Pezizomycetes</taxon>
        <taxon>Pezizales</taxon>
        <taxon>Tuberaceae</taxon>
        <taxon>Tuber</taxon>
    </lineage>
</organism>
<dbReference type="Pfam" id="PF00033">
    <property type="entry name" value="Cytochrome_B"/>
    <property type="match status" value="1"/>
</dbReference>
<keyword evidence="12 17" id="KW-0496">Mitochondrion</keyword>
<dbReference type="FunFam" id="1.20.810.10:FF:000002">
    <property type="entry name" value="Cytochrome b"/>
    <property type="match status" value="1"/>
</dbReference>
<comment type="subcellular location">
    <subcellularLocation>
        <location evidence="1">Mitochondrion inner membrane</location>
        <topology evidence="1">Multi-pass membrane protein</topology>
    </subcellularLocation>
</comment>
<keyword evidence="13 17" id="KW-0472">Membrane</keyword>
<dbReference type="InterPro" id="IPR036150">
    <property type="entry name" value="Cyt_b/b6_C_sf"/>
</dbReference>
<evidence type="ECO:0000256" key="15">
    <source>
        <dbReference type="PIRSR" id="PIRSR038885-1"/>
    </source>
</evidence>
<keyword evidence="7 16" id="KW-0479">Metal-binding</keyword>
<dbReference type="PROSITE" id="PS51002">
    <property type="entry name" value="CYTB_NTER"/>
    <property type="match status" value="1"/>
</dbReference>
<evidence type="ECO:0000256" key="13">
    <source>
        <dbReference type="ARBA" id="ARBA00023136"/>
    </source>
</evidence>
<dbReference type="SUPFAM" id="SSF81342">
    <property type="entry name" value="Transmembrane di-heme cytochromes"/>
    <property type="match status" value="1"/>
</dbReference>
<comment type="similarity">
    <text evidence="14 17">Belongs to the cytochrome b family.</text>
</comment>
<reference evidence="20" key="1">
    <citation type="submission" date="2021-03" db="EMBL/GenBank/DDBJ databases">
        <authorList>
            <person name="Song W.W."/>
            <person name="Shi C.C."/>
            <person name="Liu X.X."/>
        </authorList>
    </citation>
    <scope>NUCLEOTIDE SEQUENCE</scope>
</reference>
<feature type="binding site" evidence="15">
    <location>
        <position position="202"/>
    </location>
    <ligand>
        <name>a ubiquinone</name>
        <dbReference type="ChEBI" id="CHEBI:16389"/>
    </ligand>
</feature>
<feature type="binding site" description="axial binding residue" evidence="16">
    <location>
        <position position="82"/>
    </location>
    <ligand>
        <name>heme b</name>
        <dbReference type="ChEBI" id="CHEBI:60344"/>
        <label>b562</label>
    </ligand>
    <ligandPart>
        <name>Fe</name>
        <dbReference type="ChEBI" id="CHEBI:18248"/>
    </ligandPart>
</feature>
<feature type="binding site" description="axial binding residue" evidence="16">
    <location>
        <position position="183"/>
    </location>
    <ligand>
        <name>heme b</name>
        <dbReference type="ChEBI" id="CHEBI:60344"/>
        <label>b562</label>
    </ligand>
    <ligandPart>
        <name>Fe</name>
        <dbReference type="ChEBI" id="CHEBI:18248"/>
    </ligandPart>
</feature>
<dbReference type="InterPro" id="IPR005797">
    <property type="entry name" value="Cyt_b/b6_N"/>
</dbReference>
<evidence type="ECO:0000256" key="3">
    <source>
        <dbReference type="ARBA" id="ARBA00022448"/>
    </source>
</evidence>
<dbReference type="AlphaFoldDB" id="A0A8F6D6D9"/>
<evidence type="ECO:0000256" key="14">
    <source>
        <dbReference type="ARBA" id="ARBA00061233"/>
    </source>
</evidence>
<feature type="transmembrane region" description="Helical" evidence="17">
    <location>
        <begin position="112"/>
        <end position="134"/>
    </location>
</feature>
<evidence type="ECO:0000256" key="7">
    <source>
        <dbReference type="ARBA" id="ARBA00022723"/>
    </source>
</evidence>
<evidence type="ECO:0000256" key="10">
    <source>
        <dbReference type="ARBA" id="ARBA00022989"/>
    </source>
</evidence>
<dbReference type="InterPro" id="IPR030689">
    <property type="entry name" value="Cytochrome_b"/>
</dbReference>
<gene>
    <name evidence="20" type="primary">cob</name>
</gene>
<evidence type="ECO:0000313" key="20">
    <source>
        <dbReference type="EMBL" id="QXQ00330.1"/>
    </source>
</evidence>
<evidence type="ECO:0000256" key="9">
    <source>
        <dbReference type="ARBA" id="ARBA00022982"/>
    </source>
</evidence>
<sequence length="388" mass="43772">MRILKSHPLLRMVNSYIIDSPQPSNISYWWNFGSLLGLCLVIQIISGVTLAMHYNPSVNEAFSSVEHIMRDVNNGWLIRYLHSNTASGFFFLVYLHIGRGLYYGSYQNPRTLVWGIGTVIFILMIATAFLGYVLPFGQMSLWGATVITNLMGAIPWVGQDIVELLWGGFSVNNATLNRFFALHFVLPFVLTALVLMHLIALHERAGSSNPLGVSGNSDRLAFAPFFLFKDLVTIFIFIWVLSIFVFFMPNSLGDSENYVIANPMQTPAAIVPEWYLLPFYAILRSIPSKVFGVVCMFGAILFLLALPYLDKSNLRGMQFKPLMKISFWVFVANFLVLMKIGGLHPEEPLITVGQISTFLYFAWFLIAVPSIVYTENTLFRLNESKVGK</sequence>
<keyword evidence="10 17" id="KW-1133">Transmembrane helix</keyword>
<comment type="cofactor">
    <cofactor evidence="17">
        <name>heme b</name>
        <dbReference type="ChEBI" id="CHEBI:60344"/>
    </cofactor>
    <text evidence="17">Binds 2 heme groups non-covalently.</text>
</comment>
<feature type="transmembrane region" description="Helical" evidence="17">
    <location>
        <begin position="141"/>
        <end position="159"/>
    </location>
</feature>
<evidence type="ECO:0000256" key="17">
    <source>
        <dbReference type="RuleBase" id="RU362117"/>
    </source>
</evidence>
<proteinExistence type="inferred from homology"/>
<evidence type="ECO:0000259" key="18">
    <source>
        <dbReference type="PROSITE" id="PS51002"/>
    </source>
</evidence>
<dbReference type="GO" id="GO:0045275">
    <property type="term" value="C:respiratory chain complex III"/>
    <property type="evidence" value="ECO:0007669"/>
    <property type="project" value="InterPro"/>
</dbReference>
<evidence type="ECO:0000256" key="8">
    <source>
        <dbReference type="ARBA" id="ARBA00022792"/>
    </source>
</evidence>
<feature type="transmembrane region" description="Helical" evidence="17">
    <location>
        <begin position="290"/>
        <end position="309"/>
    </location>
</feature>
<evidence type="ECO:0000256" key="6">
    <source>
        <dbReference type="ARBA" id="ARBA00022692"/>
    </source>
</evidence>